<keyword evidence="5" id="KW-0812">Transmembrane</keyword>
<organism evidence="9 10">
    <name type="scientific">Crenothrix polyspora</name>
    <dbReference type="NCBI Taxonomy" id="360316"/>
    <lineage>
        <taxon>Bacteria</taxon>
        <taxon>Pseudomonadati</taxon>
        <taxon>Pseudomonadota</taxon>
        <taxon>Gammaproteobacteria</taxon>
        <taxon>Methylococcales</taxon>
        <taxon>Crenotrichaceae</taxon>
        <taxon>Crenothrix</taxon>
    </lineage>
</organism>
<dbReference type="InterPro" id="IPR051906">
    <property type="entry name" value="TolC-like"/>
</dbReference>
<dbReference type="PANTHER" id="PTHR30026">
    <property type="entry name" value="OUTER MEMBRANE PROTEIN TOLC"/>
    <property type="match status" value="1"/>
</dbReference>
<dbReference type="SUPFAM" id="SSF56954">
    <property type="entry name" value="Outer membrane efflux proteins (OEP)"/>
    <property type="match status" value="1"/>
</dbReference>
<reference evidence="10" key="1">
    <citation type="submission" date="2017-02" db="EMBL/GenBank/DDBJ databases">
        <authorList>
            <person name="Daims H."/>
        </authorList>
    </citation>
    <scope>NUCLEOTIDE SEQUENCE [LARGE SCALE GENOMIC DNA]</scope>
</reference>
<dbReference type="GO" id="GO:0015562">
    <property type="term" value="F:efflux transmembrane transporter activity"/>
    <property type="evidence" value="ECO:0007669"/>
    <property type="project" value="InterPro"/>
</dbReference>
<dbReference type="RefSeq" id="WP_176371095.1">
    <property type="nucleotide sequence ID" value="NZ_FUKI01000119.1"/>
</dbReference>
<proteinExistence type="inferred from homology"/>
<keyword evidence="7" id="KW-0998">Cell outer membrane</keyword>
<dbReference type="PANTHER" id="PTHR30026:SF20">
    <property type="entry name" value="OUTER MEMBRANE PROTEIN TOLC"/>
    <property type="match status" value="1"/>
</dbReference>
<evidence type="ECO:0000256" key="4">
    <source>
        <dbReference type="ARBA" id="ARBA00022452"/>
    </source>
</evidence>
<evidence type="ECO:0000256" key="6">
    <source>
        <dbReference type="ARBA" id="ARBA00023136"/>
    </source>
</evidence>
<dbReference type="Proteomes" id="UP000195667">
    <property type="component" value="Unassembled WGS sequence"/>
</dbReference>
<dbReference type="InterPro" id="IPR010130">
    <property type="entry name" value="T1SS_OMP_TolC"/>
</dbReference>
<dbReference type="Gene3D" id="1.20.1600.10">
    <property type="entry name" value="Outer membrane efflux proteins (OEP)"/>
    <property type="match status" value="1"/>
</dbReference>
<evidence type="ECO:0000256" key="5">
    <source>
        <dbReference type="ARBA" id="ARBA00022692"/>
    </source>
</evidence>
<keyword evidence="10" id="KW-1185">Reference proteome</keyword>
<feature type="region of interest" description="Disordered" evidence="8">
    <location>
        <begin position="446"/>
        <end position="467"/>
    </location>
</feature>
<gene>
    <name evidence="9" type="ORF">CRENPOLYSF1_430127</name>
</gene>
<keyword evidence="3" id="KW-0813">Transport</keyword>
<dbReference type="AlphaFoldDB" id="A0A1R4HB88"/>
<dbReference type="Pfam" id="PF02321">
    <property type="entry name" value="OEP"/>
    <property type="match status" value="2"/>
</dbReference>
<comment type="subcellular location">
    <subcellularLocation>
        <location evidence="1">Cell outer membrane</location>
    </subcellularLocation>
</comment>
<evidence type="ECO:0000313" key="10">
    <source>
        <dbReference type="Proteomes" id="UP000195667"/>
    </source>
</evidence>
<evidence type="ECO:0000256" key="8">
    <source>
        <dbReference type="SAM" id="MobiDB-lite"/>
    </source>
</evidence>
<dbReference type="InterPro" id="IPR003423">
    <property type="entry name" value="OMP_efflux"/>
</dbReference>
<feature type="compositionally biased region" description="Polar residues" evidence="8">
    <location>
        <begin position="453"/>
        <end position="467"/>
    </location>
</feature>
<name>A0A1R4HB88_9GAMM</name>
<comment type="similarity">
    <text evidence="2">Belongs to the outer membrane factor (OMF) (TC 1.B.17) family.</text>
</comment>
<evidence type="ECO:0000256" key="3">
    <source>
        <dbReference type="ARBA" id="ARBA00022448"/>
    </source>
</evidence>
<keyword evidence="4" id="KW-1134">Transmembrane beta strand</keyword>
<evidence type="ECO:0000313" key="9">
    <source>
        <dbReference type="EMBL" id="SJM93479.1"/>
    </source>
</evidence>
<dbReference type="GO" id="GO:0015288">
    <property type="term" value="F:porin activity"/>
    <property type="evidence" value="ECO:0007669"/>
    <property type="project" value="TreeGrafter"/>
</dbReference>
<protein>
    <submittedName>
        <fullName evidence="9">Putative Type I secretion outer membrane protein, TolC family</fullName>
    </submittedName>
</protein>
<dbReference type="GO" id="GO:1990281">
    <property type="term" value="C:efflux pump complex"/>
    <property type="evidence" value="ECO:0007669"/>
    <property type="project" value="TreeGrafter"/>
</dbReference>
<dbReference type="GO" id="GO:0009279">
    <property type="term" value="C:cell outer membrane"/>
    <property type="evidence" value="ECO:0007669"/>
    <property type="project" value="UniProtKB-SubCell"/>
</dbReference>
<dbReference type="EMBL" id="FUKI01000119">
    <property type="protein sequence ID" value="SJM93479.1"/>
    <property type="molecule type" value="Genomic_DNA"/>
</dbReference>
<accession>A0A1R4HB88</accession>
<sequence>MRYLLYAGLLVFSVPVCADDLLSLYKRAVLASPELSGSEYAVDMARAQEDQAFGQLLPDIRASANYSLNRSHIESNRKQLIFNDPSTNDTSTYPGKRASINVRQPLFDAQAYLWMKSRQAETSQKEEELLASHQQLIADLVERYITALEASDKREIISIELDSTEKQLKRVESLQSRQLALITDLYEIQARTETLKTDLIDSDNEANIALEKLRELTDDAVTNVQPIRLNFNQKPPEHNVVIWVDDARKFNPELKALNYAVDSARRSITSYQAAHLPRIELQVSGIYTDTSINGTSSRPYEVGTLGIEATLPLYQGGITSAKVREAKARKGLSEASRELKLRELEQKIRAAYLDMASSPARSLATDRQLDASEKSRDAMIEGYDLGVVTIVDLLNAEKQLSEARRGQRQARYRYIKAYSTLYYQAGRLLANEVIKLNSWLVTASASEKPDVSQVINTSSQPSKPKRP</sequence>
<dbReference type="NCBIfam" id="TIGR01844">
    <property type="entry name" value="type_I_sec_TolC"/>
    <property type="match status" value="1"/>
</dbReference>
<evidence type="ECO:0000256" key="1">
    <source>
        <dbReference type="ARBA" id="ARBA00004442"/>
    </source>
</evidence>
<keyword evidence="6" id="KW-0472">Membrane</keyword>
<evidence type="ECO:0000256" key="7">
    <source>
        <dbReference type="ARBA" id="ARBA00023237"/>
    </source>
</evidence>
<evidence type="ECO:0000256" key="2">
    <source>
        <dbReference type="ARBA" id="ARBA00007613"/>
    </source>
</evidence>